<dbReference type="InterPro" id="IPR009721">
    <property type="entry name" value="O-acyltransferase_WSD1_C"/>
</dbReference>
<accession>A0A3M0G658</accession>
<feature type="domain" description="SCP2" evidence="11">
    <location>
        <begin position="514"/>
        <end position="606"/>
    </location>
</feature>
<evidence type="ECO:0000256" key="7">
    <source>
        <dbReference type="ARBA" id="ARBA00022798"/>
    </source>
</evidence>
<keyword evidence="7" id="KW-0319">Glycerol metabolism</keyword>
<dbReference type="Pfam" id="PF03007">
    <property type="entry name" value="WS_DGAT_cat"/>
    <property type="match status" value="1"/>
</dbReference>
<feature type="domain" description="O-acyltransferase WSD1-like N-terminal" evidence="12">
    <location>
        <begin position="23"/>
        <end position="289"/>
    </location>
</feature>
<evidence type="ECO:0000259" key="11">
    <source>
        <dbReference type="Pfam" id="PF02036"/>
    </source>
</evidence>
<dbReference type="InterPro" id="IPR045034">
    <property type="entry name" value="O-acyltransferase_WSD1-like"/>
</dbReference>
<dbReference type="PANTHER" id="PTHR31650:SF1">
    <property type="entry name" value="WAX ESTER SYNTHASE_DIACYLGLYCEROL ACYLTRANSFERASE 4-RELATED"/>
    <property type="match status" value="1"/>
</dbReference>
<dbReference type="GO" id="GO:0051701">
    <property type="term" value="P:biological process involved in interaction with host"/>
    <property type="evidence" value="ECO:0007669"/>
    <property type="project" value="TreeGrafter"/>
</dbReference>
<evidence type="ECO:0000256" key="1">
    <source>
        <dbReference type="ARBA" id="ARBA00004771"/>
    </source>
</evidence>
<dbReference type="EC" id="2.3.1.20" evidence="4"/>
<dbReference type="OrthoDB" id="9810950at2"/>
<dbReference type="InterPro" id="IPR003033">
    <property type="entry name" value="SCP2_sterol-bd_dom"/>
</dbReference>
<evidence type="ECO:0000256" key="8">
    <source>
        <dbReference type="ARBA" id="ARBA00023098"/>
    </source>
</evidence>
<comment type="pathway">
    <text evidence="1">Glycerolipid metabolism; triacylglycerol biosynthesis.</text>
</comment>
<feature type="domain" description="O-acyltransferase WSD1 C-terminal" evidence="13">
    <location>
        <begin position="329"/>
        <end position="478"/>
    </location>
</feature>
<evidence type="ECO:0000256" key="9">
    <source>
        <dbReference type="ARBA" id="ARBA00023315"/>
    </source>
</evidence>
<gene>
    <name evidence="14" type="ORF">EAX61_06830</name>
</gene>
<dbReference type="Pfam" id="PF02036">
    <property type="entry name" value="SCP2"/>
    <property type="match status" value="1"/>
</dbReference>
<dbReference type="GO" id="GO:0001666">
    <property type="term" value="P:response to hypoxia"/>
    <property type="evidence" value="ECO:0007669"/>
    <property type="project" value="TreeGrafter"/>
</dbReference>
<dbReference type="EMBL" id="REFV01000005">
    <property type="protein sequence ID" value="RMB60530.1"/>
    <property type="molecule type" value="Genomic_DNA"/>
</dbReference>
<keyword evidence="8" id="KW-0443">Lipid metabolism</keyword>
<evidence type="ECO:0000256" key="3">
    <source>
        <dbReference type="ARBA" id="ARBA00009587"/>
    </source>
</evidence>
<dbReference type="AlphaFoldDB" id="A0A3M0G658"/>
<name>A0A3M0G658_9FLAO</name>
<evidence type="ECO:0000259" key="13">
    <source>
        <dbReference type="Pfam" id="PF06974"/>
    </source>
</evidence>
<evidence type="ECO:0000313" key="14">
    <source>
        <dbReference type="EMBL" id="RMB60530.1"/>
    </source>
</evidence>
<evidence type="ECO:0000256" key="4">
    <source>
        <dbReference type="ARBA" id="ARBA00013244"/>
    </source>
</evidence>
<dbReference type="Pfam" id="PF06974">
    <property type="entry name" value="WS_DGAT_C"/>
    <property type="match status" value="1"/>
</dbReference>
<proteinExistence type="inferred from homology"/>
<dbReference type="NCBIfam" id="TIGR02946">
    <property type="entry name" value="acyl_WS_DGAT"/>
    <property type="match status" value="1"/>
</dbReference>
<protein>
    <recommendedName>
        <fullName evidence="4">diacylglycerol O-acyltransferase</fullName>
        <ecNumber evidence="4">2.3.1.20</ecNumber>
    </recommendedName>
</protein>
<evidence type="ECO:0000256" key="2">
    <source>
        <dbReference type="ARBA" id="ARBA00005189"/>
    </source>
</evidence>
<dbReference type="SUPFAM" id="SSF52777">
    <property type="entry name" value="CoA-dependent acyltransferases"/>
    <property type="match status" value="1"/>
</dbReference>
<dbReference type="GO" id="GO:0019432">
    <property type="term" value="P:triglyceride biosynthetic process"/>
    <property type="evidence" value="ECO:0007669"/>
    <property type="project" value="UniProtKB-UniPathway"/>
</dbReference>
<dbReference type="InterPro" id="IPR014292">
    <property type="entry name" value="Acyl_transf_WS/DGAT"/>
</dbReference>
<dbReference type="GO" id="GO:0006071">
    <property type="term" value="P:glycerol metabolic process"/>
    <property type="evidence" value="ECO:0007669"/>
    <property type="project" value="UniProtKB-KW"/>
</dbReference>
<dbReference type="PANTHER" id="PTHR31650">
    <property type="entry name" value="O-ACYLTRANSFERASE (WSD1-LIKE) FAMILY PROTEIN"/>
    <property type="match status" value="1"/>
</dbReference>
<reference evidence="14 15" key="1">
    <citation type="submission" date="2018-10" db="EMBL/GenBank/DDBJ databases">
        <title>Dokdonia luteus sp. nov., isolated from sea water.</title>
        <authorList>
            <person name="Zhou L.Y."/>
            <person name="Du Z.J."/>
        </authorList>
    </citation>
    <scope>NUCLEOTIDE SEQUENCE [LARGE SCALE GENOMIC DNA]</scope>
    <source>
        <strain evidence="14 15">SH27</strain>
    </source>
</reference>
<dbReference type="InterPro" id="IPR004255">
    <property type="entry name" value="O-acyltransferase_WSD1_N"/>
</dbReference>
<evidence type="ECO:0000256" key="10">
    <source>
        <dbReference type="ARBA" id="ARBA00048109"/>
    </source>
</evidence>
<keyword evidence="5" id="KW-0444">Lipid biosynthesis</keyword>
<dbReference type="RefSeq" id="WP_121916934.1">
    <property type="nucleotide sequence ID" value="NZ_REFV01000005.1"/>
</dbReference>
<keyword evidence="15" id="KW-1185">Reference proteome</keyword>
<evidence type="ECO:0000259" key="12">
    <source>
        <dbReference type="Pfam" id="PF03007"/>
    </source>
</evidence>
<comment type="catalytic activity">
    <reaction evidence="10">
        <text>an acyl-CoA + a 1,2-diacyl-sn-glycerol = a triacyl-sn-glycerol + CoA</text>
        <dbReference type="Rhea" id="RHEA:10868"/>
        <dbReference type="ChEBI" id="CHEBI:17815"/>
        <dbReference type="ChEBI" id="CHEBI:57287"/>
        <dbReference type="ChEBI" id="CHEBI:58342"/>
        <dbReference type="ChEBI" id="CHEBI:64615"/>
        <dbReference type="EC" id="2.3.1.20"/>
    </reaction>
</comment>
<keyword evidence="6 14" id="KW-0808">Transferase</keyword>
<keyword evidence="9 14" id="KW-0012">Acyltransferase</keyword>
<organism evidence="14 15">
    <name type="scientific">Dokdonia sinensis</name>
    <dbReference type="NCBI Taxonomy" id="2479847"/>
    <lineage>
        <taxon>Bacteria</taxon>
        <taxon>Pseudomonadati</taxon>
        <taxon>Bacteroidota</taxon>
        <taxon>Flavobacteriia</taxon>
        <taxon>Flavobacteriales</taxon>
        <taxon>Flavobacteriaceae</taxon>
        <taxon>Dokdonia</taxon>
    </lineage>
</organism>
<comment type="similarity">
    <text evidence="3">Belongs to the long-chain O-acyltransferase family.</text>
</comment>
<evidence type="ECO:0000256" key="5">
    <source>
        <dbReference type="ARBA" id="ARBA00022516"/>
    </source>
</evidence>
<comment type="caution">
    <text evidence="14">The sequence shown here is derived from an EMBL/GenBank/DDBJ whole genome shotgun (WGS) entry which is preliminary data.</text>
</comment>
<dbReference type="UniPathway" id="UPA00282"/>
<sequence>MAKKLDFKDIVQDALDGNIKQISGSDAAFLYAESPTSPMHIASLCIVEGSIEFEDFKKNVASKLHLIPKFRQRLLNVPMNVDYPYWVDDPNFDLDLHLNRVRLPEPSNWKTLRSLTSSIFSAPLDLRRPLWSIHFIEGIDEIAQVPKGSVAIVSKVHHVMIDGSSGVGIMGVLFDKEKNPSAKMPDPKPYEPDPLPDDISLLLKSGYGFLKNPFKLPKTIAETAYTFVKSKANKTLSIQKEFASARYPVPITIFNENISAKRTWGTAILSFDRINALRKITGGSVNDVILAFCAGAIRRYLQDREKLPLQPLVANVPISIRGEDKSLNNQIANMMIQLATHIEDPLDRLEYIQEQTMLGKSRHKTMGAKTLSKMADAVPFGLANLAAGLYSKYNMKDLHRPPFNVTITNVPGPQKALYLNGHKVVSVFTLTPVVDGFGLIIAAFSYNGNVTITATSDSKTMPDAEKFARYIRESANELEALVLKNEKSKAKVSKATKDKSKSATFFSTLKRYLNKEAEVVKKYKGVYHIDVDLGATSQCWVIDLTGEKVVIKKTKNLDPATLIEIEDANLYDMYKGKLLFDELKIQQRIKISGTVANKKKFTNLLKAFLAR</sequence>
<comment type="pathway">
    <text evidence="2">Lipid metabolism.</text>
</comment>
<evidence type="ECO:0000256" key="6">
    <source>
        <dbReference type="ARBA" id="ARBA00022679"/>
    </source>
</evidence>
<dbReference type="SUPFAM" id="SSF55718">
    <property type="entry name" value="SCP-like"/>
    <property type="match status" value="1"/>
</dbReference>
<dbReference type="Gene3D" id="3.30.1050.10">
    <property type="entry name" value="SCP2 sterol-binding domain"/>
    <property type="match status" value="1"/>
</dbReference>
<evidence type="ECO:0000313" key="15">
    <source>
        <dbReference type="Proteomes" id="UP000281985"/>
    </source>
</evidence>
<dbReference type="GO" id="GO:0071731">
    <property type="term" value="P:response to nitric oxide"/>
    <property type="evidence" value="ECO:0007669"/>
    <property type="project" value="TreeGrafter"/>
</dbReference>
<dbReference type="GO" id="GO:0004144">
    <property type="term" value="F:diacylglycerol O-acyltransferase activity"/>
    <property type="evidence" value="ECO:0007669"/>
    <property type="project" value="UniProtKB-EC"/>
</dbReference>
<dbReference type="Proteomes" id="UP000281985">
    <property type="component" value="Unassembled WGS sequence"/>
</dbReference>
<dbReference type="InterPro" id="IPR036527">
    <property type="entry name" value="SCP2_sterol-bd_dom_sf"/>
</dbReference>
<dbReference type="GO" id="GO:0005886">
    <property type="term" value="C:plasma membrane"/>
    <property type="evidence" value="ECO:0007669"/>
    <property type="project" value="TreeGrafter"/>
</dbReference>